<reference evidence="14 15" key="1">
    <citation type="journal article" date="2014" name="Nature">
        <title>Sequential evolution of bacterial morphology by co-option of a developmental regulator.</title>
        <authorList>
            <person name="Jiang C."/>
            <person name="Brown P.J."/>
            <person name="Ducret A."/>
            <person name="Brun Y.V."/>
        </authorList>
    </citation>
    <scope>NUCLEOTIDE SEQUENCE [LARGE SCALE GENOMIC DNA]</scope>
    <source>
        <strain evidence="14 15">DSM 16100</strain>
    </source>
</reference>
<feature type="compositionally biased region" description="Pro residues" evidence="12">
    <location>
        <begin position="156"/>
        <end position="165"/>
    </location>
</feature>
<feature type="binding site" description="covalent" evidence="10 11">
    <location>
        <position position="128"/>
    </location>
    <ligand>
        <name>heme</name>
        <dbReference type="ChEBI" id="CHEBI:30413"/>
    </ligand>
</feature>
<feature type="topological domain" description="Extracellular" evidence="10">
    <location>
        <begin position="35"/>
        <end position="165"/>
    </location>
</feature>
<dbReference type="Pfam" id="PF03100">
    <property type="entry name" value="CcmE"/>
    <property type="match status" value="1"/>
</dbReference>
<evidence type="ECO:0000256" key="2">
    <source>
        <dbReference type="ARBA" id="ARBA00022617"/>
    </source>
</evidence>
<evidence type="ECO:0000256" key="1">
    <source>
        <dbReference type="ARBA" id="ARBA00004370"/>
    </source>
</evidence>
<dbReference type="PANTHER" id="PTHR34128">
    <property type="entry name" value="CYTOCHROME C-TYPE BIOGENESIS PROTEIN CCME HOMOLOG, MITOCHONDRIAL"/>
    <property type="match status" value="1"/>
</dbReference>
<feature type="topological domain" description="Cytoplasmic" evidence="10">
    <location>
        <begin position="1"/>
        <end position="13"/>
    </location>
</feature>
<keyword evidence="2 10" id="KW-0349">Heme</keyword>
<dbReference type="STRING" id="1121022.GCA_000376105_02286"/>
<dbReference type="PANTHER" id="PTHR34128:SF2">
    <property type="entry name" value="CYTOCHROME C-TYPE BIOGENESIS PROTEIN CCME HOMOLOG, MITOCHONDRIAL"/>
    <property type="match status" value="1"/>
</dbReference>
<sequence>MGFWPKSVKARRRLTIFLIAAPVFIAAVVLSLYALKGTAIYFYTPAQWIEAEVPVGKTVRLGGLVKPGSVVKTPDGATHFTVQDKLKEVTVVYRGDLPDLFREGQGVVCEGEVTGVTALKATQVLAKHDEKYIPKNVQKELEKQGEWRPESGMDKPPAPVQRPFQ</sequence>
<comment type="caution">
    <text evidence="14">The sequence shown here is derived from an EMBL/GenBank/DDBJ whole genome shotgun (WGS) entry which is preliminary data.</text>
</comment>
<evidence type="ECO:0000256" key="7">
    <source>
        <dbReference type="ARBA" id="ARBA00022989"/>
    </source>
</evidence>
<evidence type="ECO:0000256" key="8">
    <source>
        <dbReference type="ARBA" id="ARBA00023004"/>
    </source>
</evidence>
<organism evidence="14 15">
    <name type="scientific">Asticcacaulis benevestitus DSM 16100 = ATCC BAA-896</name>
    <dbReference type="NCBI Taxonomy" id="1121022"/>
    <lineage>
        <taxon>Bacteria</taxon>
        <taxon>Pseudomonadati</taxon>
        <taxon>Pseudomonadota</taxon>
        <taxon>Alphaproteobacteria</taxon>
        <taxon>Caulobacterales</taxon>
        <taxon>Caulobacteraceae</taxon>
        <taxon>Asticcacaulis</taxon>
    </lineage>
</organism>
<evidence type="ECO:0000256" key="5">
    <source>
        <dbReference type="ARBA" id="ARBA00022748"/>
    </source>
</evidence>
<proteinExistence type="inferred from homology"/>
<dbReference type="InterPro" id="IPR004329">
    <property type="entry name" value="CcmE"/>
</dbReference>
<evidence type="ECO:0000313" key="14">
    <source>
        <dbReference type="EMBL" id="ESQ89040.1"/>
    </source>
</evidence>
<keyword evidence="9 10" id="KW-0472">Membrane</keyword>
<evidence type="ECO:0000256" key="3">
    <source>
        <dbReference type="ARBA" id="ARBA00022692"/>
    </source>
</evidence>
<keyword evidence="4 10" id="KW-0479">Metal-binding</keyword>
<dbReference type="GO" id="GO:0017004">
    <property type="term" value="P:cytochrome complex assembly"/>
    <property type="evidence" value="ECO:0007669"/>
    <property type="project" value="UniProtKB-KW"/>
</dbReference>
<keyword evidence="8 10" id="KW-0408">Iron</keyword>
<dbReference type="Proteomes" id="UP000017837">
    <property type="component" value="Unassembled WGS sequence"/>
</dbReference>
<dbReference type="GO" id="GO:0005886">
    <property type="term" value="C:plasma membrane"/>
    <property type="evidence" value="ECO:0007669"/>
    <property type="project" value="UniProtKB-SubCell"/>
</dbReference>
<keyword evidence="6 10" id="KW-0735">Signal-anchor</keyword>
<keyword evidence="7 10" id="KW-1133">Transmembrane helix</keyword>
<evidence type="ECO:0000256" key="10">
    <source>
        <dbReference type="HAMAP-Rule" id="MF_01959"/>
    </source>
</evidence>
<keyword evidence="5 10" id="KW-0201">Cytochrome c-type biogenesis</keyword>
<dbReference type="HAMAP" id="MF_01959">
    <property type="entry name" value="CcmE"/>
    <property type="match status" value="1"/>
</dbReference>
<dbReference type="OrthoDB" id="9793584at2"/>
<feature type="transmembrane region" description="Helical" evidence="13">
    <location>
        <begin position="14"/>
        <end position="35"/>
    </location>
</feature>
<dbReference type="GO" id="GO:0046872">
    <property type="term" value="F:metal ion binding"/>
    <property type="evidence" value="ECO:0007669"/>
    <property type="project" value="UniProtKB-KW"/>
</dbReference>
<evidence type="ECO:0000313" key="15">
    <source>
        <dbReference type="Proteomes" id="UP000017837"/>
    </source>
</evidence>
<comment type="similarity">
    <text evidence="10">Belongs to the CcmE/CycJ family.</text>
</comment>
<evidence type="ECO:0000256" key="11">
    <source>
        <dbReference type="PIRSR" id="PIRSR604329-50"/>
    </source>
</evidence>
<feature type="compositionally biased region" description="Basic and acidic residues" evidence="12">
    <location>
        <begin position="136"/>
        <end position="153"/>
    </location>
</feature>
<dbReference type="InterPro" id="IPR036127">
    <property type="entry name" value="CcmE-like_sf"/>
</dbReference>
<dbReference type="GO" id="GO:0020037">
    <property type="term" value="F:heme binding"/>
    <property type="evidence" value="ECO:0007669"/>
    <property type="project" value="InterPro"/>
</dbReference>
<dbReference type="InterPro" id="IPR012340">
    <property type="entry name" value="NA-bd_OB-fold"/>
</dbReference>
<comment type="function">
    <text evidence="10">Heme chaperone required for the biogenesis of c-type cytochromes. Transiently binds heme delivered by CcmC and transfers the heme to apo-cytochromes in a process facilitated by CcmF and CcmH.</text>
</comment>
<dbReference type="SUPFAM" id="SSF82093">
    <property type="entry name" value="Heme chaperone CcmE"/>
    <property type="match status" value="1"/>
</dbReference>
<gene>
    <name evidence="10" type="primary">ccmE</name>
    <name evidence="10" type="synonym">cycJ</name>
    <name evidence="14" type="ORF">ABENE_14735</name>
</gene>
<accession>V4PU01</accession>
<dbReference type="NCBIfam" id="NF009731">
    <property type="entry name" value="PRK13254.1-5"/>
    <property type="match status" value="1"/>
</dbReference>
<dbReference type="AlphaFoldDB" id="V4PU01"/>
<evidence type="ECO:0000256" key="9">
    <source>
        <dbReference type="ARBA" id="ARBA00023136"/>
    </source>
</evidence>
<dbReference type="RefSeq" id="WP_018081953.1">
    <property type="nucleotide sequence ID" value="NZ_AQWM01000009.1"/>
</dbReference>
<evidence type="ECO:0000256" key="4">
    <source>
        <dbReference type="ARBA" id="ARBA00022723"/>
    </source>
</evidence>
<keyword evidence="10" id="KW-1003">Cell membrane</keyword>
<dbReference type="PATRIC" id="fig|1121022.4.peg.2995"/>
<dbReference type="GO" id="GO:0017003">
    <property type="term" value="P:protein-heme linkage"/>
    <property type="evidence" value="ECO:0007669"/>
    <property type="project" value="UniProtKB-UniRule"/>
</dbReference>
<protein>
    <recommendedName>
        <fullName evidence="10">Cytochrome c-type biogenesis protein CcmE</fullName>
    </recommendedName>
    <alternativeName>
        <fullName evidence="10">Cytochrome c maturation protein E</fullName>
    </alternativeName>
    <alternativeName>
        <fullName evidence="10">Heme chaperone CcmE</fullName>
    </alternativeName>
</protein>
<feature type="binding site" description="axial binding residue" evidence="10 11">
    <location>
        <position position="132"/>
    </location>
    <ligand>
        <name>heme</name>
        <dbReference type="ChEBI" id="CHEBI:30413"/>
    </ligand>
    <ligandPart>
        <name>Fe</name>
        <dbReference type="ChEBI" id="CHEBI:18248"/>
    </ligandPart>
</feature>
<evidence type="ECO:0000256" key="12">
    <source>
        <dbReference type="SAM" id="MobiDB-lite"/>
    </source>
</evidence>
<keyword evidence="3 10" id="KW-0812">Transmembrane</keyword>
<dbReference type="EMBL" id="AWGB01000032">
    <property type="protein sequence ID" value="ESQ89040.1"/>
    <property type="molecule type" value="Genomic_DNA"/>
</dbReference>
<evidence type="ECO:0000256" key="13">
    <source>
        <dbReference type="SAM" id="Phobius"/>
    </source>
</evidence>
<dbReference type="Gene3D" id="2.40.50.140">
    <property type="entry name" value="Nucleic acid-binding proteins"/>
    <property type="match status" value="1"/>
</dbReference>
<comment type="subcellular location">
    <subcellularLocation>
        <location evidence="10">Cell membrane</location>
        <topology evidence="10">Single-pass type II membrane protein</topology>
    </subcellularLocation>
    <subcellularLocation>
        <location evidence="1">Membrane</location>
    </subcellularLocation>
</comment>
<evidence type="ECO:0000256" key="6">
    <source>
        <dbReference type="ARBA" id="ARBA00022968"/>
    </source>
</evidence>
<feature type="region of interest" description="Disordered" evidence="12">
    <location>
        <begin position="136"/>
        <end position="165"/>
    </location>
</feature>
<dbReference type="eggNOG" id="COG2332">
    <property type="taxonomic scope" value="Bacteria"/>
</dbReference>
<name>V4PU01_9CAUL</name>
<keyword evidence="15" id="KW-1185">Reference proteome</keyword>